<dbReference type="GO" id="GO:0005634">
    <property type="term" value="C:nucleus"/>
    <property type="evidence" value="ECO:0007669"/>
    <property type="project" value="TreeGrafter"/>
</dbReference>
<dbReference type="EMBL" id="PKMF04000597">
    <property type="protein sequence ID" value="KAK7824639.1"/>
    <property type="molecule type" value="Genomic_DNA"/>
</dbReference>
<accession>A0AAW0JEI7</accession>
<evidence type="ECO:0000313" key="2">
    <source>
        <dbReference type="Proteomes" id="UP000237347"/>
    </source>
</evidence>
<dbReference type="AlphaFoldDB" id="A0AAW0JEI7"/>
<reference evidence="1 2" key="1">
    <citation type="journal article" date="2018" name="Sci. Data">
        <title>The draft genome sequence of cork oak.</title>
        <authorList>
            <person name="Ramos A.M."/>
            <person name="Usie A."/>
            <person name="Barbosa P."/>
            <person name="Barros P.M."/>
            <person name="Capote T."/>
            <person name="Chaves I."/>
            <person name="Simoes F."/>
            <person name="Abreu I."/>
            <person name="Carrasquinho I."/>
            <person name="Faro C."/>
            <person name="Guimaraes J.B."/>
            <person name="Mendonca D."/>
            <person name="Nobrega F."/>
            <person name="Rodrigues L."/>
            <person name="Saibo N.J.M."/>
            <person name="Varela M.C."/>
            <person name="Egas C."/>
            <person name="Matos J."/>
            <person name="Miguel C.M."/>
            <person name="Oliveira M.M."/>
            <person name="Ricardo C.P."/>
            <person name="Goncalves S."/>
        </authorList>
    </citation>
    <scope>NUCLEOTIDE SEQUENCE [LARGE SCALE GENOMIC DNA]</scope>
    <source>
        <strain evidence="2">cv. HL8</strain>
    </source>
</reference>
<dbReference type="PANTHER" id="PTHR12498">
    <property type="entry name" value="N-TERMINAL ASPARAGINE AMIDOHYDROLASE"/>
    <property type="match status" value="1"/>
</dbReference>
<keyword evidence="2" id="KW-1185">Reference proteome</keyword>
<comment type="caution">
    <text evidence="1">The sequence shown here is derived from an EMBL/GenBank/DDBJ whole genome shotgun (WGS) entry which is preliminary data.</text>
</comment>
<dbReference type="InterPro" id="IPR026750">
    <property type="entry name" value="NTAN1"/>
</dbReference>
<dbReference type="GO" id="GO:0008418">
    <property type="term" value="F:protein-N-terminal asparagine amidohydrolase activity"/>
    <property type="evidence" value="ECO:0007669"/>
    <property type="project" value="InterPro"/>
</dbReference>
<dbReference type="PANTHER" id="PTHR12498:SF0">
    <property type="entry name" value="PROTEIN N-TERMINAL ASPARAGINE AMIDOHYDROLASE"/>
    <property type="match status" value="1"/>
</dbReference>
<dbReference type="Pfam" id="PF14736">
    <property type="entry name" value="N_Asn_amidohyd"/>
    <property type="match status" value="1"/>
</dbReference>
<protein>
    <submittedName>
        <fullName evidence="1">Uncharacterized protein</fullName>
    </submittedName>
</protein>
<dbReference type="GO" id="GO:0006511">
    <property type="term" value="P:ubiquitin-dependent protein catabolic process"/>
    <property type="evidence" value="ECO:0007669"/>
    <property type="project" value="TreeGrafter"/>
</dbReference>
<proteinExistence type="predicted"/>
<evidence type="ECO:0000313" key="1">
    <source>
        <dbReference type="EMBL" id="KAK7824639.1"/>
    </source>
</evidence>
<organism evidence="1 2">
    <name type="scientific">Quercus suber</name>
    <name type="common">Cork oak</name>
    <dbReference type="NCBI Taxonomy" id="58331"/>
    <lineage>
        <taxon>Eukaryota</taxon>
        <taxon>Viridiplantae</taxon>
        <taxon>Streptophyta</taxon>
        <taxon>Embryophyta</taxon>
        <taxon>Tracheophyta</taxon>
        <taxon>Spermatophyta</taxon>
        <taxon>Magnoliopsida</taxon>
        <taxon>eudicotyledons</taxon>
        <taxon>Gunneridae</taxon>
        <taxon>Pentapetalae</taxon>
        <taxon>rosids</taxon>
        <taxon>fabids</taxon>
        <taxon>Fagales</taxon>
        <taxon>Fagaceae</taxon>
        <taxon>Quercus</taxon>
    </lineage>
</organism>
<dbReference type="Proteomes" id="UP000237347">
    <property type="component" value="Unassembled WGS sequence"/>
</dbReference>
<gene>
    <name evidence="1" type="ORF">CFP56_034232</name>
</gene>
<name>A0AAW0JEI7_QUESU</name>
<sequence length="188" mass="20960">MLARARDKFDLSEFAASILVKTSRGSNTPVALMEDPILVSASNSFKAIPERKFSVYEESSVEGLSKWTKNNWAYVFQLEYATIGLAFVDVTSVAHIDSPNIVDVGLSQSHMSTRVIGHNLDAELDVQASTGLVTPACFDRTSRCLDEIVRRIRVTASYEDPSWSGKLLETYDTQTDQFRIASCCWYNS</sequence>